<evidence type="ECO:0000256" key="3">
    <source>
        <dbReference type="ARBA" id="ARBA00022989"/>
    </source>
</evidence>
<evidence type="ECO:0000256" key="1">
    <source>
        <dbReference type="ARBA" id="ARBA00004141"/>
    </source>
</evidence>
<dbReference type="GO" id="GO:0004364">
    <property type="term" value="F:glutathione transferase activity"/>
    <property type="evidence" value="ECO:0007669"/>
    <property type="project" value="TreeGrafter"/>
</dbReference>
<accession>A0A436ZNF9</accession>
<comment type="subcellular location">
    <subcellularLocation>
        <location evidence="1">Membrane</location>
        <topology evidence="1">Multi-pass membrane protein</topology>
    </subcellularLocation>
</comment>
<dbReference type="SUPFAM" id="SSF161084">
    <property type="entry name" value="MAPEG domain-like"/>
    <property type="match status" value="1"/>
</dbReference>
<dbReference type="RefSeq" id="XP_067485940.1">
    <property type="nucleotide sequence ID" value="XM_067638007.1"/>
</dbReference>
<dbReference type="OrthoDB" id="410651at2759"/>
<feature type="transmembrane region" description="Helical" evidence="5">
    <location>
        <begin position="127"/>
        <end position="147"/>
    </location>
</feature>
<keyword evidence="4 5" id="KW-0472">Membrane</keyword>
<dbReference type="GO" id="GO:0005783">
    <property type="term" value="C:endoplasmic reticulum"/>
    <property type="evidence" value="ECO:0007669"/>
    <property type="project" value="TreeGrafter"/>
</dbReference>
<protein>
    <recommendedName>
        <fullName evidence="8">Microsomal glutathione S-transferase 3</fullName>
    </recommendedName>
</protein>
<name>A0A436ZNF9_ARTFL</name>
<dbReference type="InterPro" id="IPR050997">
    <property type="entry name" value="MAPEG"/>
</dbReference>
<dbReference type="EMBL" id="SAEB01000012">
    <property type="protein sequence ID" value="RVD80396.1"/>
    <property type="molecule type" value="Genomic_DNA"/>
</dbReference>
<gene>
    <name evidence="6" type="ORF">DFL_008293</name>
</gene>
<feature type="transmembrane region" description="Helical" evidence="5">
    <location>
        <begin position="87"/>
        <end position="106"/>
    </location>
</feature>
<sequence>MEITISPDFGYVLLVALASTFINQWHGIVVSGARNKAKVPYPNAYASHAEAPAGSDKYTFNCTQRAHQNYLENLPNLYVPMFISSLVYPKFAAGTGAVYLVGRILYTIGYKNPQKEMGKGRYLGAPMYFPAQLGLWGAAGYVCYSVIFGA</sequence>
<organism evidence="6 7">
    <name type="scientific">Arthrobotrys flagrans</name>
    <name type="common">Nematode-trapping fungus</name>
    <name type="synonym">Trichothecium flagrans</name>
    <dbReference type="NCBI Taxonomy" id="97331"/>
    <lineage>
        <taxon>Eukaryota</taxon>
        <taxon>Fungi</taxon>
        <taxon>Dikarya</taxon>
        <taxon>Ascomycota</taxon>
        <taxon>Pezizomycotina</taxon>
        <taxon>Orbiliomycetes</taxon>
        <taxon>Orbiliales</taxon>
        <taxon>Orbiliaceae</taxon>
        <taxon>Arthrobotrys</taxon>
    </lineage>
</organism>
<proteinExistence type="predicted"/>
<evidence type="ECO:0000256" key="2">
    <source>
        <dbReference type="ARBA" id="ARBA00022692"/>
    </source>
</evidence>
<dbReference type="VEuPathDB" id="FungiDB:DFL_008293"/>
<dbReference type="Proteomes" id="UP000283090">
    <property type="component" value="Unassembled WGS sequence"/>
</dbReference>
<reference evidence="6 7" key="1">
    <citation type="submission" date="2019-01" db="EMBL/GenBank/DDBJ databases">
        <title>Intercellular communication is required for trap formation in the nematode-trapping fungus Duddingtonia flagrans.</title>
        <authorList>
            <person name="Youssar L."/>
            <person name="Wernet V."/>
            <person name="Hensel N."/>
            <person name="Hildebrandt H.-G."/>
            <person name="Fischer R."/>
        </authorList>
    </citation>
    <scope>NUCLEOTIDE SEQUENCE [LARGE SCALE GENOMIC DNA]</scope>
    <source>
        <strain evidence="6 7">CBS H-5679</strain>
    </source>
</reference>
<evidence type="ECO:0000313" key="7">
    <source>
        <dbReference type="Proteomes" id="UP000283090"/>
    </source>
</evidence>
<dbReference type="GeneID" id="93590604"/>
<keyword evidence="7" id="KW-1185">Reference proteome</keyword>
<keyword evidence="3 5" id="KW-1133">Transmembrane helix</keyword>
<dbReference type="GO" id="GO:0004602">
    <property type="term" value="F:glutathione peroxidase activity"/>
    <property type="evidence" value="ECO:0007669"/>
    <property type="project" value="TreeGrafter"/>
</dbReference>
<dbReference type="STRING" id="97331.A0A436ZNF9"/>
<dbReference type="Gene3D" id="1.20.120.550">
    <property type="entry name" value="Membrane associated eicosanoid/glutathione metabolism-like domain"/>
    <property type="match status" value="1"/>
</dbReference>
<dbReference type="PANTHER" id="PTHR10250">
    <property type="entry name" value="MICROSOMAL GLUTATHIONE S-TRANSFERASE"/>
    <property type="match status" value="1"/>
</dbReference>
<dbReference type="PANTHER" id="PTHR10250:SF26">
    <property type="entry name" value="GLUTATHIONE S-TRANSFERASE 3, MITOCHONDRIAL"/>
    <property type="match status" value="1"/>
</dbReference>
<dbReference type="GO" id="GO:0016020">
    <property type="term" value="C:membrane"/>
    <property type="evidence" value="ECO:0007669"/>
    <property type="project" value="UniProtKB-SubCell"/>
</dbReference>
<evidence type="ECO:0008006" key="8">
    <source>
        <dbReference type="Google" id="ProtNLM"/>
    </source>
</evidence>
<comment type="caution">
    <text evidence="6">The sequence shown here is derived from an EMBL/GenBank/DDBJ whole genome shotgun (WGS) entry which is preliminary data.</text>
</comment>
<dbReference type="InterPro" id="IPR001129">
    <property type="entry name" value="Membr-assoc_MAPEG"/>
</dbReference>
<keyword evidence="2 5" id="KW-0812">Transmembrane</keyword>
<evidence type="ECO:0000313" key="6">
    <source>
        <dbReference type="EMBL" id="RVD80396.1"/>
    </source>
</evidence>
<dbReference type="Pfam" id="PF01124">
    <property type="entry name" value="MAPEG"/>
    <property type="match status" value="1"/>
</dbReference>
<dbReference type="InterPro" id="IPR023352">
    <property type="entry name" value="MAPEG-like_dom_sf"/>
</dbReference>
<evidence type="ECO:0000256" key="4">
    <source>
        <dbReference type="ARBA" id="ARBA00023136"/>
    </source>
</evidence>
<dbReference type="AlphaFoldDB" id="A0A436ZNF9"/>
<dbReference type="GO" id="GO:0005635">
    <property type="term" value="C:nuclear envelope"/>
    <property type="evidence" value="ECO:0007669"/>
    <property type="project" value="TreeGrafter"/>
</dbReference>
<evidence type="ECO:0000256" key="5">
    <source>
        <dbReference type="SAM" id="Phobius"/>
    </source>
</evidence>